<dbReference type="STRING" id="1185767.IIF7_10463"/>
<evidence type="ECO:0000313" key="2">
    <source>
        <dbReference type="Proteomes" id="UP000192746"/>
    </source>
</evidence>
<protein>
    <submittedName>
        <fullName evidence="1">Uncharacterized protein</fullName>
    </submittedName>
</protein>
<evidence type="ECO:0000313" key="1">
    <source>
        <dbReference type="EMBL" id="ORL45628.1"/>
    </source>
</evidence>
<sequence>MIFEPPKVIKRFKNNLIFYLEELKSFVYLHAVLKRAIKKDFTEV</sequence>
<gene>
    <name evidence="1" type="ORF">IIF7_10463</name>
</gene>
<dbReference type="AlphaFoldDB" id="A0A1Y1T3L7"/>
<dbReference type="EMBL" id="ARYN01000008">
    <property type="protein sequence ID" value="ORL45628.1"/>
    <property type="molecule type" value="Genomic_DNA"/>
</dbReference>
<name>A0A1Y1T3L7_9FLAO</name>
<organism evidence="1 2">
    <name type="scientific">Zunongwangia atlantica 22II14-10F7</name>
    <dbReference type="NCBI Taxonomy" id="1185767"/>
    <lineage>
        <taxon>Bacteria</taxon>
        <taxon>Pseudomonadati</taxon>
        <taxon>Bacteroidota</taxon>
        <taxon>Flavobacteriia</taxon>
        <taxon>Flavobacteriales</taxon>
        <taxon>Flavobacteriaceae</taxon>
        <taxon>Zunongwangia</taxon>
    </lineage>
</organism>
<reference evidence="1 2" key="1">
    <citation type="submission" date="2013-04" db="EMBL/GenBank/DDBJ databases">
        <title>Zunongwangia sp. 22II14-10F7 Genome Sequencing.</title>
        <authorList>
            <person name="Lai Q."/>
            <person name="Shao Z."/>
        </authorList>
    </citation>
    <scope>NUCLEOTIDE SEQUENCE [LARGE SCALE GENOMIC DNA]</scope>
    <source>
        <strain evidence="1 2">22II14-10F7</strain>
    </source>
</reference>
<proteinExistence type="predicted"/>
<keyword evidence="2" id="KW-1185">Reference proteome</keyword>
<dbReference type="Proteomes" id="UP000192746">
    <property type="component" value="Unassembled WGS sequence"/>
</dbReference>
<comment type="caution">
    <text evidence="1">The sequence shown here is derived from an EMBL/GenBank/DDBJ whole genome shotgun (WGS) entry which is preliminary data.</text>
</comment>
<accession>A0A1Y1T3L7</accession>